<keyword evidence="1" id="KW-0479">Metal-binding</keyword>
<gene>
    <name evidence="10" type="ORF">CVLEPA_LOCUS13342</name>
</gene>
<keyword evidence="7" id="KW-0675">Receptor</keyword>
<keyword evidence="11" id="KW-1185">Reference proteome</keyword>
<dbReference type="PROSITE" id="PS00031">
    <property type="entry name" value="NUCLEAR_REC_DBD_1"/>
    <property type="match status" value="1"/>
</dbReference>
<comment type="caution">
    <text evidence="10">The sequence shown here is derived from an EMBL/GenBank/DDBJ whole genome shotgun (WGS) entry which is preliminary data.</text>
</comment>
<evidence type="ECO:0000313" key="10">
    <source>
        <dbReference type="EMBL" id="CAK8682699.1"/>
    </source>
</evidence>
<evidence type="ECO:0000256" key="7">
    <source>
        <dbReference type="ARBA" id="ARBA00023170"/>
    </source>
</evidence>
<dbReference type="SMART" id="SM00399">
    <property type="entry name" value="ZnF_C4"/>
    <property type="match status" value="1"/>
</dbReference>
<protein>
    <recommendedName>
        <fullName evidence="9">Nuclear receptor domain-containing protein</fullName>
    </recommendedName>
</protein>
<dbReference type="SUPFAM" id="SSF57716">
    <property type="entry name" value="Glucocorticoid receptor-like (DNA-binding domain)"/>
    <property type="match status" value="1"/>
</dbReference>
<evidence type="ECO:0000256" key="8">
    <source>
        <dbReference type="ARBA" id="ARBA00023242"/>
    </source>
</evidence>
<sequence>MESKWVVATSRCTSSKSFSLKKNRILDILCRVCGDRSSGKHYGVFACDGCSGFFKRSIRRNRKYVCKGEENCKVDKIHRNQCRSCRLKKCLQVSMNKDAVQHERGPRSLRTNENLAKISLSDFGENKHCRSFYREAPELESDADISNNSTGFMSPDTTTFVKDSPEENSSHHELQIHNLTYSALMTAAMPSFARYVDYCSVFNQMNGSCPAIPVAKPGMLPFGHFTQNYSFPMNEPFYFHRFSHGSLLPSPSLVMPTMEQQLAAPSLFHVPDRVNFHSNITSYSAESSDELKLPEYPPPVNPFLCAYFGATTCDLALRVLKTVVRWVCDTLPFKLMTATEQIDLLCLNWPALFVTELSRWPLALDYGMILQGMLFNGDLAIEPFSRKSEISSTEDNVERAGNKHHVYNITRGMCEILCSCAARNLNEVERNFVLSLSLLSMAYS</sequence>
<proteinExistence type="predicted"/>
<dbReference type="Gene3D" id="3.30.50.10">
    <property type="entry name" value="Erythroid Transcription Factor GATA-1, subunit A"/>
    <property type="match status" value="1"/>
</dbReference>
<accession>A0ABP0FVX4</accession>
<dbReference type="PROSITE" id="PS51030">
    <property type="entry name" value="NUCLEAR_REC_DBD_2"/>
    <property type="match status" value="1"/>
</dbReference>
<dbReference type="InterPro" id="IPR035500">
    <property type="entry name" value="NHR-like_dom_sf"/>
</dbReference>
<dbReference type="PRINTS" id="PR00047">
    <property type="entry name" value="STROIDFINGER"/>
</dbReference>
<evidence type="ECO:0000256" key="2">
    <source>
        <dbReference type="ARBA" id="ARBA00022771"/>
    </source>
</evidence>
<dbReference type="InterPro" id="IPR013088">
    <property type="entry name" value="Znf_NHR/GATA"/>
</dbReference>
<keyword evidence="2" id="KW-0863">Zinc-finger</keyword>
<keyword evidence="8" id="KW-0539">Nucleus</keyword>
<organism evidence="10 11">
    <name type="scientific">Clavelina lepadiformis</name>
    <name type="common">Light-bulb sea squirt</name>
    <name type="synonym">Ascidia lepadiformis</name>
    <dbReference type="NCBI Taxonomy" id="159417"/>
    <lineage>
        <taxon>Eukaryota</taxon>
        <taxon>Metazoa</taxon>
        <taxon>Chordata</taxon>
        <taxon>Tunicata</taxon>
        <taxon>Ascidiacea</taxon>
        <taxon>Aplousobranchia</taxon>
        <taxon>Clavelinidae</taxon>
        <taxon>Clavelina</taxon>
    </lineage>
</organism>
<evidence type="ECO:0000256" key="5">
    <source>
        <dbReference type="ARBA" id="ARBA00023125"/>
    </source>
</evidence>
<dbReference type="InterPro" id="IPR050274">
    <property type="entry name" value="Nuclear_hormone_rcpt_NR2"/>
</dbReference>
<dbReference type="Pfam" id="PF00105">
    <property type="entry name" value="zf-C4"/>
    <property type="match status" value="1"/>
</dbReference>
<keyword evidence="3" id="KW-0862">Zinc</keyword>
<evidence type="ECO:0000256" key="3">
    <source>
        <dbReference type="ARBA" id="ARBA00022833"/>
    </source>
</evidence>
<evidence type="ECO:0000256" key="6">
    <source>
        <dbReference type="ARBA" id="ARBA00023163"/>
    </source>
</evidence>
<evidence type="ECO:0000313" key="11">
    <source>
        <dbReference type="Proteomes" id="UP001642483"/>
    </source>
</evidence>
<evidence type="ECO:0000256" key="4">
    <source>
        <dbReference type="ARBA" id="ARBA00023015"/>
    </source>
</evidence>
<dbReference type="PANTHER" id="PTHR24083">
    <property type="entry name" value="NUCLEAR HORMONE RECEPTOR"/>
    <property type="match status" value="1"/>
</dbReference>
<evidence type="ECO:0000259" key="9">
    <source>
        <dbReference type="PROSITE" id="PS51030"/>
    </source>
</evidence>
<dbReference type="Proteomes" id="UP001642483">
    <property type="component" value="Unassembled WGS sequence"/>
</dbReference>
<keyword evidence="6" id="KW-0804">Transcription</keyword>
<feature type="domain" description="Nuclear receptor" evidence="9">
    <location>
        <begin position="27"/>
        <end position="102"/>
    </location>
</feature>
<keyword evidence="5" id="KW-0238">DNA-binding</keyword>
<keyword evidence="4" id="KW-0805">Transcription regulation</keyword>
<dbReference type="InterPro" id="IPR001628">
    <property type="entry name" value="Znf_hrmn_rcpt"/>
</dbReference>
<evidence type="ECO:0000256" key="1">
    <source>
        <dbReference type="ARBA" id="ARBA00022723"/>
    </source>
</evidence>
<dbReference type="SUPFAM" id="SSF48508">
    <property type="entry name" value="Nuclear receptor ligand-binding domain"/>
    <property type="match status" value="1"/>
</dbReference>
<name>A0ABP0FVX4_CLALP</name>
<reference evidence="10 11" key="1">
    <citation type="submission" date="2024-02" db="EMBL/GenBank/DDBJ databases">
        <authorList>
            <person name="Daric V."/>
            <person name="Darras S."/>
        </authorList>
    </citation>
    <scope>NUCLEOTIDE SEQUENCE [LARGE SCALE GENOMIC DNA]</scope>
</reference>
<dbReference type="EMBL" id="CAWYQH010000096">
    <property type="protein sequence ID" value="CAK8682699.1"/>
    <property type="molecule type" value="Genomic_DNA"/>
</dbReference>